<proteinExistence type="predicted"/>
<reference evidence="19" key="1">
    <citation type="submission" date="2025-08" db="UniProtKB">
        <authorList>
            <consortium name="RefSeq"/>
        </authorList>
    </citation>
    <scope>IDENTIFICATION</scope>
</reference>
<evidence type="ECO:0000256" key="4">
    <source>
        <dbReference type="ARBA" id="ARBA00022475"/>
    </source>
</evidence>
<dbReference type="Pfam" id="PF13855">
    <property type="entry name" value="LRR_8"/>
    <property type="match status" value="1"/>
</dbReference>
<dbReference type="InterPro" id="IPR000372">
    <property type="entry name" value="LRRNT"/>
</dbReference>
<evidence type="ECO:0000256" key="9">
    <source>
        <dbReference type="ARBA" id="ARBA00022989"/>
    </source>
</evidence>
<evidence type="ECO:0000256" key="6">
    <source>
        <dbReference type="ARBA" id="ARBA00022692"/>
    </source>
</evidence>
<keyword evidence="9 15" id="KW-1133">Transmembrane helix</keyword>
<dbReference type="GeneID" id="115471721"/>
<dbReference type="PANTHER" id="PTHR45773:SF10">
    <property type="match status" value="1"/>
</dbReference>
<accession>A0A6P7Y1G5</accession>
<evidence type="ECO:0000256" key="13">
    <source>
        <dbReference type="ARBA" id="ARBA00023303"/>
    </source>
</evidence>
<dbReference type="FunCoup" id="A0A6P7Y1G5">
    <property type="interactions" value="2"/>
</dbReference>
<evidence type="ECO:0000313" key="18">
    <source>
        <dbReference type="Proteomes" id="UP000515156"/>
    </source>
</evidence>
<dbReference type="GO" id="GO:0005886">
    <property type="term" value="C:plasma membrane"/>
    <property type="evidence" value="ECO:0007669"/>
    <property type="project" value="UniProtKB-SubCell"/>
</dbReference>
<dbReference type="RefSeq" id="XP_030061377.1">
    <property type="nucleotide sequence ID" value="XM_030205517.1"/>
</dbReference>
<sequence>MKGGLFLALNVFLLLHVVCGCPEMCLCRQSTKTVNCNNKGLAEIPTNVPSETRILYLQNNNIQAINNSAFVNTPWLTIIDLSNNSISSLPSNAFLGLHFLQTLNLTNNLIHDLENNIFNPLQNLTELDLSSNNIVNLPESLGNSTDRLTLLTVKHNQLQSIDRALLDSLSNLKTFLFKDNPWQCSCQAVGLKLWLESFLYRGGIIDEVVCLTPENWKGKDLLKIPYEFYVACHPQKTHILLSNTQLHNLEQQNNGKHGQNAQSRDRNVSDCEVKSKPRPVSIRHAIATVIITGVVCGIVSLMMLAAAIYGCAYAAIMAKYHRELKEVEHLAPATELGSPEEKEPLDGSLA</sequence>
<dbReference type="InterPro" id="IPR003591">
    <property type="entry name" value="Leu-rich_rpt_typical-subtyp"/>
</dbReference>
<evidence type="ECO:0000256" key="10">
    <source>
        <dbReference type="ARBA" id="ARBA00023065"/>
    </source>
</evidence>
<evidence type="ECO:0000259" key="17">
    <source>
        <dbReference type="SMART" id="SM00013"/>
    </source>
</evidence>
<dbReference type="GO" id="GO:0071805">
    <property type="term" value="P:potassium ion transmembrane transport"/>
    <property type="evidence" value="ECO:0007669"/>
    <property type="project" value="UniProtKB-ARBA"/>
</dbReference>
<evidence type="ECO:0000256" key="2">
    <source>
        <dbReference type="ARBA" id="ARBA00004479"/>
    </source>
</evidence>
<keyword evidence="3" id="KW-0813">Transport</keyword>
<feature type="chain" id="PRO_5028400642" evidence="16">
    <location>
        <begin position="21"/>
        <end position="350"/>
    </location>
</feature>
<evidence type="ECO:0000256" key="16">
    <source>
        <dbReference type="SAM" id="SignalP"/>
    </source>
</evidence>
<evidence type="ECO:0000256" key="11">
    <source>
        <dbReference type="ARBA" id="ARBA00023136"/>
    </source>
</evidence>
<feature type="compositionally biased region" description="Basic and acidic residues" evidence="14">
    <location>
        <begin position="339"/>
        <end position="350"/>
    </location>
</feature>
<dbReference type="SMART" id="SM00013">
    <property type="entry name" value="LRRNT"/>
    <property type="match status" value="1"/>
</dbReference>
<dbReference type="SMART" id="SM00369">
    <property type="entry name" value="LRR_TYP"/>
    <property type="match status" value="5"/>
</dbReference>
<keyword evidence="6 15" id="KW-0812">Transmembrane</keyword>
<feature type="compositionally biased region" description="Polar residues" evidence="14">
    <location>
        <begin position="251"/>
        <end position="262"/>
    </location>
</feature>
<dbReference type="Proteomes" id="UP000515156">
    <property type="component" value="Chromosome 6"/>
</dbReference>
<keyword evidence="5" id="KW-0433">Leucine-rich repeat</keyword>
<evidence type="ECO:0000313" key="19">
    <source>
        <dbReference type="RefSeq" id="XP_030061377.1"/>
    </source>
</evidence>
<dbReference type="PROSITE" id="PS51450">
    <property type="entry name" value="LRR"/>
    <property type="match status" value="3"/>
</dbReference>
<dbReference type="GO" id="GO:0051965">
    <property type="term" value="P:positive regulation of synapse assembly"/>
    <property type="evidence" value="ECO:0007669"/>
    <property type="project" value="TreeGrafter"/>
</dbReference>
<keyword evidence="4" id="KW-1003">Cell membrane</keyword>
<dbReference type="KEGG" id="muo:115471721"/>
<evidence type="ECO:0000256" key="7">
    <source>
        <dbReference type="ARBA" id="ARBA00022729"/>
    </source>
</evidence>
<evidence type="ECO:0000256" key="8">
    <source>
        <dbReference type="ARBA" id="ARBA00022737"/>
    </source>
</evidence>
<organism evidence="18 19">
    <name type="scientific">Microcaecilia unicolor</name>
    <dbReference type="NCBI Taxonomy" id="1415580"/>
    <lineage>
        <taxon>Eukaryota</taxon>
        <taxon>Metazoa</taxon>
        <taxon>Chordata</taxon>
        <taxon>Craniata</taxon>
        <taxon>Vertebrata</taxon>
        <taxon>Euteleostomi</taxon>
        <taxon>Amphibia</taxon>
        <taxon>Gymnophiona</taxon>
        <taxon>Siphonopidae</taxon>
        <taxon>Microcaecilia</taxon>
    </lineage>
</organism>
<feature type="signal peptide" evidence="16">
    <location>
        <begin position="1"/>
        <end position="20"/>
    </location>
</feature>
<keyword evidence="8" id="KW-0677">Repeat</keyword>
<keyword evidence="11 15" id="KW-0472">Membrane</keyword>
<dbReference type="InterPro" id="IPR001611">
    <property type="entry name" value="Leu-rich_rpt"/>
</dbReference>
<feature type="transmembrane region" description="Helical" evidence="15">
    <location>
        <begin position="285"/>
        <end position="316"/>
    </location>
</feature>
<dbReference type="InterPro" id="IPR032675">
    <property type="entry name" value="LRR_dom_sf"/>
</dbReference>
<feature type="compositionally biased region" description="Basic and acidic residues" evidence="14">
    <location>
        <begin position="263"/>
        <end position="275"/>
    </location>
</feature>
<keyword evidence="10" id="KW-0406">Ion transport</keyword>
<dbReference type="CTD" id="57408"/>
<dbReference type="PRINTS" id="PR00019">
    <property type="entry name" value="LEURICHRPT"/>
</dbReference>
<dbReference type="InParanoid" id="A0A6P7Y1G5"/>
<dbReference type="Gene3D" id="3.80.10.10">
    <property type="entry name" value="Ribonuclease Inhibitor"/>
    <property type="match status" value="2"/>
</dbReference>
<keyword evidence="7 16" id="KW-0732">Signal</keyword>
<keyword evidence="18" id="KW-1185">Reference proteome</keyword>
<dbReference type="OrthoDB" id="1394818at2759"/>
<protein>
    <submittedName>
        <fullName evidence="19">Leucine-rich repeat and transmembrane domain-containing protein 1</fullName>
    </submittedName>
</protein>
<feature type="region of interest" description="Disordered" evidence="14">
    <location>
        <begin position="331"/>
        <end position="350"/>
    </location>
</feature>
<keyword evidence="13" id="KW-0407">Ion channel</keyword>
<dbReference type="PROSITE" id="PS51257">
    <property type="entry name" value="PROKAR_LIPOPROTEIN"/>
    <property type="match status" value="1"/>
</dbReference>
<gene>
    <name evidence="19" type="primary">LRTM1</name>
</gene>
<evidence type="ECO:0000256" key="12">
    <source>
        <dbReference type="ARBA" id="ARBA00023157"/>
    </source>
</evidence>
<dbReference type="GO" id="GO:0007409">
    <property type="term" value="P:axonogenesis"/>
    <property type="evidence" value="ECO:0007669"/>
    <property type="project" value="TreeGrafter"/>
</dbReference>
<feature type="domain" description="LRRNT" evidence="17">
    <location>
        <begin position="20"/>
        <end position="54"/>
    </location>
</feature>
<name>A0A6P7Y1G5_9AMPH</name>
<evidence type="ECO:0000256" key="15">
    <source>
        <dbReference type="SAM" id="Phobius"/>
    </source>
</evidence>
<comment type="subcellular location">
    <subcellularLocation>
        <location evidence="1">Cell membrane</location>
        <topology evidence="1">Single-pass membrane protein</topology>
    </subcellularLocation>
    <subcellularLocation>
        <location evidence="2">Membrane</location>
        <topology evidence="2">Single-pass type I membrane protein</topology>
    </subcellularLocation>
</comment>
<dbReference type="FunFam" id="3.80.10.10:FF:000015">
    <property type="entry name" value="Leucine rich repeat containing 38"/>
    <property type="match status" value="1"/>
</dbReference>
<evidence type="ECO:0000256" key="14">
    <source>
        <dbReference type="SAM" id="MobiDB-lite"/>
    </source>
</evidence>
<evidence type="ECO:0000256" key="5">
    <source>
        <dbReference type="ARBA" id="ARBA00022614"/>
    </source>
</evidence>
<evidence type="ECO:0000256" key="3">
    <source>
        <dbReference type="ARBA" id="ARBA00022448"/>
    </source>
</evidence>
<evidence type="ECO:0000256" key="1">
    <source>
        <dbReference type="ARBA" id="ARBA00004162"/>
    </source>
</evidence>
<feature type="region of interest" description="Disordered" evidence="14">
    <location>
        <begin position="251"/>
        <end position="275"/>
    </location>
</feature>
<dbReference type="SUPFAM" id="SSF52058">
    <property type="entry name" value="L domain-like"/>
    <property type="match status" value="1"/>
</dbReference>
<keyword evidence="12" id="KW-1015">Disulfide bond</keyword>
<dbReference type="PANTHER" id="PTHR45773">
    <property type="entry name" value="SLIT AND NTRK-LIKE PROTEIN 4-RELATED"/>
    <property type="match status" value="1"/>
</dbReference>
<dbReference type="AlphaFoldDB" id="A0A6P7Y1G5"/>